<dbReference type="InterPro" id="IPR036396">
    <property type="entry name" value="Cyt_P450_sf"/>
</dbReference>
<dbReference type="GO" id="GO:0046872">
    <property type="term" value="F:metal ion binding"/>
    <property type="evidence" value="ECO:0007669"/>
    <property type="project" value="UniProtKB-KW"/>
</dbReference>
<keyword evidence="9 16" id="KW-0503">Monooxygenase</keyword>
<keyword evidence="8 15" id="KW-0408">Iron</keyword>
<dbReference type="PROSITE" id="PS00086">
    <property type="entry name" value="CYTOCHROME_P450"/>
    <property type="match status" value="1"/>
</dbReference>
<comment type="cofactor">
    <cofactor evidence="15">
        <name>heme</name>
        <dbReference type="ChEBI" id="CHEBI:30413"/>
    </cofactor>
</comment>
<comment type="catalytic activity">
    <reaction evidence="11">
        <text>(+)-pinoresinol + reduced [NADPH--hemoprotein reductase] + O2 = (+)-piperitol + oxidized [NADPH--hemoprotein reductase] + 2 H2O + H(+)</text>
        <dbReference type="Rhea" id="RHEA:56776"/>
        <dbReference type="Rhea" id="RHEA-COMP:11964"/>
        <dbReference type="Rhea" id="RHEA-COMP:11965"/>
        <dbReference type="ChEBI" id="CHEBI:40"/>
        <dbReference type="ChEBI" id="CHEBI:15377"/>
        <dbReference type="ChEBI" id="CHEBI:15378"/>
        <dbReference type="ChEBI" id="CHEBI:15379"/>
        <dbReference type="ChEBI" id="CHEBI:57618"/>
        <dbReference type="ChEBI" id="CHEBI:58210"/>
        <dbReference type="ChEBI" id="CHEBI:141003"/>
        <dbReference type="EC" id="1.14.19.74"/>
    </reaction>
    <physiologicalReaction direction="left-to-right" evidence="11">
        <dbReference type="Rhea" id="RHEA:56777"/>
    </physiologicalReaction>
</comment>
<dbReference type="EC" id="1.14.19.74" evidence="14"/>
<evidence type="ECO:0000256" key="15">
    <source>
        <dbReference type="PIRSR" id="PIRSR602401-1"/>
    </source>
</evidence>
<evidence type="ECO:0000256" key="12">
    <source>
        <dbReference type="ARBA" id="ARBA00052057"/>
    </source>
</evidence>
<dbReference type="PANTHER" id="PTHR47947:SF62">
    <property type="entry name" value="CYTOCHROME P450, FAMILY 81, SUBFAMILY D, POLYPEPTIDE 5"/>
    <property type="match status" value="1"/>
</dbReference>
<dbReference type="Proteomes" id="UP001604336">
    <property type="component" value="Unassembled WGS sequence"/>
</dbReference>
<evidence type="ECO:0000256" key="14">
    <source>
        <dbReference type="ARBA" id="ARBA00066876"/>
    </source>
</evidence>
<evidence type="ECO:0000256" key="13">
    <source>
        <dbReference type="ARBA" id="ARBA00056759"/>
    </source>
</evidence>
<evidence type="ECO:0000256" key="7">
    <source>
        <dbReference type="ARBA" id="ARBA00023002"/>
    </source>
</evidence>
<dbReference type="GO" id="GO:0102915">
    <property type="term" value="F:piperitol synthase activity"/>
    <property type="evidence" value="ECO:0007669"/>
    <property type="project" value="UniProtKB-EC"/>
</dbReference>
<dbReference type="SUPFAM" id="SSF48264">
    <property type="entry name" value="Cytochrome P450"/>
    <property type="match status" value="1"/>
</dbReference>
<comment type="function">
    <text evidence="13">Involved in the biosynthesis of (+)-sesamin, a furofuran class lignan. Functions in a dual catalytic mode. Catalyzes the synthesis of (+)-sesamin from (+)- pinoresinol by formation of two successive methylenedioxy bridges on (+)-pinoresinol and (+)-piperitol, respectively.</text>
</comment>
<dbReference type="EMBL" id="JBFOLK010000007">
    <property type="protein sequence ID" value="KAL2499624.1"/>
    <property type="molecule type" value="Genomic_DNA"/>
</dbReference>
<dbReference type="Pfam" id="PF00067">
    <property type="entry name" value="p450"/>
    <property type="match status" value="1"/>
</dbReference>
<feature type="binding site" description="axial binding residue" evidence="15">
    <location>
        <position position="434"/>
    </location>
    <ligand>
        <name>heme</name>
        <dbReference type="ChEBI" id="CHEBI:30413"/>
    </ligand>
    <ligandPart>
        <name>Fe</name>
        <dbReference type="ChEBI" id="CHEBI:18248"/>
    </ligandPart>
</feature>
<evidence type="ECO:0000256" key="5">
    <source>
        <dbReference type="ARBA" id="ARBA00022723"/>
    </source>
</evidence>
<evidence type="ECO:0000256" key="6">
    <source>
        <dbReference type="ARBA" id="ARBA00022989"/>
    </source>
</evidence>
<evidence type="ECO:0000313" key="18">
    <source>
        <dbReference type="Proteomes" id="UP001604336"/>
    </source>
</evidence>
<evidence type="ECO:0000313" key="17">
    <source>
        <dbReference type="EMBL" id="KAL2499624.1"/>
    </source>
</evidence>
<keyword evidence="10" id="KW-0472">Membrane</keyword>
<keyword evidence="5 15" id="KW-0479">Metal-binding</keyword>
<dbReference type="AlphaFoldDB" id="A0ABD1SFV2"/>
<evidence type="ECO:0000256" key="11">
    <source>
        <dbReference type="ARBA" id="ARBA00052022"/>
    </source>
</evidence>
<keyword evidence="3 15" id="KW-0349">Heme</keyword>
<reference evidence="18" key="1">
    <citation type="submission" date="2024-07" db="EMBL/GenBank/DDBJ databases">
        <title>Two chromosome-level genome assemblies of Korean endemic species Abeliophyllum distichum and Forsythia ovata (Oleaceae).</title>
        <authorList>
            <person name="Jang H."/>
        </authorList>
    </citation>
    <scope>NUCLEOTIDE SEQUENCE [LARGE SCALE GENOMIC DNA]</scope>
</reference>
<dbReference type="InterPro" id="IPR017972">
    <property type="entry name" value="Cyt_P450_CS"/>
</dbReference>
<comment type="similarity">
    <text evidence="2 16">Belongs to the cytochrome P450 family.</text>
</comment>
<dbReference type="PRINTS" id="PR00463">
    <property type="entry name" value="EP450I"/>
</dbReference>
<dbReference type="InterPro" id="IPR050651">
    <property type="entry name" value="Plant_Cytochrome_P450_Monoox"/>
</dbReference>
<accession>A0ABD1SFV2</accession>
<evidence type="ECO:0000256" key="1">
    <source>
        <dbReference type="ARBA" id="ARBA00004167"/>
    </source>
</evidence>
<name>A0ABD1SFV2_9LAMI</name>
<evidence type="ECO:0000256" key="8">
    <source>
        <dbReference type="ARBA" id="ARBA00023004"/>
    </source>
</evidence>
<dbReference type="PANTHER" id="PTHR47947">
    <property type="entry name" value="CYTOCHROME P450 82C3-RELATED"/>
    <property type="match status" value="1"/>
</dbReference>
<proteinExistence type="inferred from homology"/>
<comment type="caution">
    <text evidence="17">The sequence shown here is derived from an EMBL/GenBank/DDBJ whole genome shotgun (WGS) entry which is preliminary data.</text>
</comment>
<dbReference type="PRINTS" id="PR00385">
    <property type="entry name" value="P450"/>
</dbReference>
<sequence>MEESICLWLYTALSLFLVVLAFKFLSAKKSRLPPSPLPAFPYIGHLHLLKQPLHRTFHHLSQKLGPVFSLRFGTRLVVVISSSNAAEECFTKNDIVLANRPRFMIGKYISYNYTTLVTSPYGEHWRNLRRISTVEIFSSSRLNMFLSIREDEIKLLLQKLYRNSHSDFAKVELKSLFSELSFNIIMRMIAGKRYFGEDKDSKEAKHFRELMDQVFKLADASNPGDYLPFFRWIDYKGHEKNLTRLYGKMNTFLQGLIDERRLKITENTMIDHLLSLQESQPEYYTDTIIKGIILEMLNAGTDTSAVTVEWALSLLLNHPEKLEKAKAEIDSLVGNDRLVEESDLSKLHYIQAIISETFRLFPAAPLLLPHESSDNCNIGPYDIQRDTIVLVNAWSIHRDPMVWDDPTSFKPERFEVGEVGPSKLLPFGMGRRSCPGAILGQRVVGLALGSLIQCFEWQRINEEKVDLTEGNGLTMPKAVPLEARCKSRNVLHNVFGLRDVIY</sequence>
<evidence type="ECO:0000256" key="2">
    <source>
        <dbReference type="ARBA" id="ARBA00010617"/>
    </source>
</evidence>
<evidence type="ECO:0000256" key="16">
    <source>
        <dbReference type="RuleBase" id="RU000461"/>
    </source>
</evidence>
<evidence type="ECO:0000256" key="9">
    <source>
        <dbReference type="ARBA" id="ARBA00023033"/>
    </source>
</evidence>
<evidence type="ECO:0000256" key="4">
    <source>
        <dbReference type="ARBA" id="ARBA00022692"/>
    </source>
</evidence>
<keyword evidence="6" id="KW-1133">Transmembrane helix</keyword>
<gene>
    <name evidence="17" type="ORF">Adt_25174</name>
</gene>
<dbReference type="InterPro" id="IPR002401">
    <property type="entry name" value="Cyt_P450_E_grp-I"/>
</dbReference>
<dbReference type="GO" id="GO:0016020">
    <property type="term" value="C:membrane"/>
    <property type="evidence" value="ECO:0007669"/>
    <property type="project" value="UniProtKB-SubCell"/>
</dbReference>
<dbReference type="CDD" id="cd20653">
    <property type="entry name" value="CYP81"/>
    <property type="match status" value="1"/>
</dbReference>
<keyword evidence="18" id="KW-1185">Reference proteome</keyword>
<keyword evidence="4" id="KW-0812">Transmembrane</keyword>
<dbReference type="InterPro" id="IPR001128">
    <property type="entry name" value="Cyt_P450"/>
</dbReference>
<comment type="subcellular location">
    <subcellularLocation>
        <location evidence="1">Membrane</location>
        <topology evidence="1">Single-pass membrane protein</topology>
    </subcellularLocation>
</comment>
<keyword evidence="7 16" id="KW-0560">Oxidoreductase</keyword>
<comment type="catalytic activity">
    <reaction evidence="12">
        <text>(+)-piperitol + reduced [NADPH--hemoprotein reductase] + O2 = (+)-sesamin + oxidized [NADPH--hemoprotein reductase] + 2 H2O + H(+)</text>
        <dbReference type="Rhea" id="RHEA:56780"/>
        <dbReference type="Rhea" id="RHEA-COMP:11964"/>
        <dbReference type="Rhea" id="RHEA-COMP:11965"/>
        <dbReference type="ChEBI" id="CHEBI:15377"/>
        <dbReference type="ChEBI" id="CHEBI:15378"/>
        <dbReference type="ChEBI" id="CHEBI:15379"/>
        <dbReference type="ChEBI" id="CHEBI:57618"/>
        <dbReference type="ChEBI" id="CHEBI:58210"/>
        <dbReference type="ChEBI" id="CHEBI:66470"/>
        <dbReference type="ChEBI" id="CHEBI:141003"/>
        <dbReference type="EC" id="1.14.19.74"/>
    </reaction>
    <physiologicalReaction direction="left-to-right" evidence="12">
        <dbReference type="Rhea" id="RHEA:56781"/>
    </physiologicalReaction>
</comment>
<dbReference type="Gene3D" id="1.10.630.10">
    <property type="entry name" value="Cytochrome P450"/>
    <property type="match status" value="1"/>
</dbReference>
<organism evidence="17 18">
    <name type="scientific">Abeliophyllum distichum</name>
    <dbReference type="NCBI Taxonomy" id="126358"/>
    <lineage>
        <taxon>Eukaryota</taxon>
        <taxon>Viridiplantae</taxon>
        <taxon>Streptophyta</taxon>
        <taxon>Embryophyta</taxon>
        <taxon>Tracheophyta</taxon>
        <taxon>Spermatophyta</taxon>
        <taxon>Magnoliopsida</taxon>
        <taxon>eudicotyledons</taxon>
        <taxon>Gunneridae</taxon>
        <taxon>Pentapetalae</taxon>
        <taxon>asterids</taxon>
        <taxon>lamiids</taxon>
        <taxon>Lamiales</taxon>
        <taxon>Oleaceae</taxon>
        <taxon>Forsythieae</taxon>
        <taxon>Abeliophyllum</taxon>
    </lineage>
</organism>
<evidence type="ECO:0000256" key="10">
    <source>
        <dbReference type="ARBA" id="ARBA00023136"/>
    </source>
</evidence>
<dbReference type="FunFam" id="1.10.630.10:FF:000023">
    <property type="entry name" value="Cytochrome P450 family protein"/>
    <property type="match status" value="1"/>
</dbReference>
<evidence type="ECO:0000256" key="3">
    <source>
        <dbReference type="ARBA" id="ARBA00022617"/>
    </source>
</evidence>
<protein>
    <recommendedName>
        <fullName evidence="14">(+)-piperitol/(+)-sesamin synthase</fullName>
        <ecNumber evidence="14">1.14.19.74</ecNumber>
    </recommendedName>
</protein>